<dbReference type="EMBL" id="EAAA01001165">
    <property type="status" value="NOT_ANNOTATED_CDS"/>
    <property type="molecule type" value="Genomic_DNA"/>
</dbReference>
<keyword evidence="1" id="KW-0547">Nucleotide-binding</keyword>
<dbReference type="OMA" id="ACERNST"/>
<dbReference type="GO" id="GO:0005525">
    <property type="term" value="F:GTP binding"/>
    <property type="evidence" value="ECO:0000318"/>
    <property type="project" value="GO_Central"/>
</dbReference>
<evidence type="ECO:0000256" key="4">
    <source>
        <dbReference type="PROSITE-ProRule" id="PRU01052"/>
    </source>
</evidence>
<accession>H2XRK4</accession>
<organism evidence="6 7">
    <name type="scientific">Ciona intestinalis</name>
    <name type="common">Transparent sea squirt</name>
    <name type="synonym">Ascidia intestinalis</name>
    <dbReference type="NCBI Taxonomy" id="7719"/>
    <lineage>
        <taxon>Eukaryota</taxon>
        <taxon>Metazoa</taxon>
        <taxon>Chordata</taxon>
        <taxon>Tunicata</taxon>
        <taxon>Ascidiacea</taxon>
        <taxon>Phlebobranchia</taxon>
        <taxon>Cionidae</taxon>
        <taxon>Ciona</taxon>
    </lineage>
</organism>
<dbReference type="FunFam" id="1.20.58.420:FF:000007">
    <property type="match status" value="1"/>
</dbReference>
<feature type="domain" description="GB1/RHD3-type G" evidence="5">
    <location>
        <begin position="32"/>
        <end position="279"/>
    </location>
</feature>
<dbReference type="SUPFAM" id="SSF48340">
    <property type="entry name" value="Interferon-induced guanylate-binding protein 1 (GBP1), C-terminal domain"/>
    <property type="match status" value="1"/>
</dbReference>
<evidence type="ECO:0000256" key="2">
    <source>
        <dbReference type="ARBA" id="ARBA00022801"/>
    </source>
</evidence>
<dbReference type="Gene3D" id="1.20.58.420">
    <property type="entry name" value="AHSP"/>
    <property type="match status" value="1"/>
</dbReference>
<dbReference type="InterPro" id="IPR003191">
    <property type="entry name" value="Guanylate-bd/ATL_C"/>
</dbReference>
<reference evidence="6" key="2">
    <citation type="journal article" date="2008" name="Genome Biol.">
        <title>Improved genome assembly and evidence-based global gene model set for the chordate Ciona intestinalis: new insight into intron and operon populations.</title>
        <authorList>
            <person name="Satou Y."/>
            <person name="Mineta K."/>
            <person name="Ogasawara M."/>
            <person name="Sasakura Y."/>
            <person name="Shoguchi E."/>
            <person name="Ueno K."/>
            <person name="Yamada L."/>
            <person name="Matsumoto J."/>
            <person name="Wasserscheid J."/>
            <person name="Dewar K."/>
            <person name="Wiley G.B."/>
            <person name="Macmil S.L."/>
            <person name="Roe B.A."/>
            <person name="Zeller R.W."/>
            <person name="Hastings K.E."/>
            <person name="Lemaire P."/>
            <person name="Lindquist E."/>
            <person name="Endo T."/>
            <person name="Hotta K."/>
            <person name="Inaba K."/>
        </authorList>
    </citation>
    <scope>NUCLEOTIDE SEQUENCE [LARGE SCALE GENOMIC DNA]</scope>
    <source>
        <strain evidence="6">wild type</strain>
    </source>
</reference>
<dbReference type="Proteomes" id="UP000008144">
    <property type="component" value="Chromosome 14"/>
</dbReference>
<dbReference type="Pfam" id="PF02841">
    <property type="entry name" value="GBP_C"/>
    <property type="match status" value="1"/>
</dbReference>
<protein>
    <recommendedName>
        <fullName evidence="5">GB1/RHD3-type G domain-containing protein</fullName>
    </recommendedName>
</protein>
<evidence type="ECO:0000313" key="7">
    <source>
        <dbReference type="Proteomes" id="UP000008144"/>
    </source>
</evidence>
<evidence type="ECO:0000259" key="5">
    <source>
        <dbReference type="PROSITE" id="PS51715"/>
    </source>
</evidence>
<dbReference type="PANTHER" id="PTHR10751">
    <property type="entry name" value="GUANYLATE BINDING PROTEIN"/>
    <property type="match status" value="1"/>
</dbReference>
<dbReference type="Ensembl" id="ENSCINT00000031592.1">
    <property type="protein sequence ID" value="ENSCINP00000032288.1"/>
    <property type="gene ID" value="ENSCING00000023294.1"/>
</dbReference>
<dbReference type="InterPro" id="IPR027417">
    <property type="entry name" value="P-loop_NTPase"/>
</dbReference>
<dbReference type="GO" id="GO:0007029">
    <property type="term" value="P:endoplasmic reticulum organization"/>
    <property type="evidence" value="ECO:0000318"/>
    <property type="project" value="GO_Central"/>
</dbReference>
<reference evidence="7" key="1">
    <citation type="journal article" date="2002" name="Science">
        <title>The draft genome of Ciona intestinalis: insights into chordate and vertebrate origins.</title>
        <authorList>
            <person name="Dehal P."/>
            <person name="Satou Y."/>
            <person name="Campbell R.K."/>
            <person name="Chapman J."/>
            <person name="Degnan B."/>
            <person name="De Tomaso A."/>
            <person name="Davidson B."/>
            <person name="Di Gregorio A."/>
            <person name="Gelpke M."/>
            <person name="Goodstein D.M."/>
            <person name="Harafuji N."/>
            <person name="Hastings K.E."/>
            <person name="Ho I."/>
            <person name="Hotta K."/>
            <person name="Huang W."/>
            <person name="Kawashima T."/>
            <person name="Lemaire P."/>
            <person name="Martinez D."/>
            <person name="Meinertzhagen I.A."/>
            <person name="Necula S."/>
            <person name="Nonaka M."/>
            <person name="Putnam N."/>
            <person name="Rash S."/>
            <person name="Saiga H."/>
            <person name="Satake M."/>
            <person name="Terry A."/>
            <person name="Yamada L."/>
            <person name="Wang H.G."/>
            <person name="Awazu S."/>
            <person name="Azumi K."/>
            <person name="Boore J."/>
            <person name="Branno M."/>
            <person name="Chin-Bow S."/>
            <person name="DeSantis R."/>
            <person name="Doyle S."/>
            <person name="Francino P."/>
            <person name="Keys D.N."/>
            <person name="Haga S."/>
            <person name="Hayashi H."/>
            <person name="Hino K."/>
            <person name="Imai K.S."/>
            <person name="Inaba K."/>
            <person name="Kano S."/>
            <person name="Kobayashi K."/>
            <person name="Kobayashi M."/>
            <person name="Lee B.I."/>
            <person name="Makabe K.W."/>
            <person name="Manohar C."/>
            <person name="Matassi G."/>
            <person name="Medina M."/>
            <person name="Mochizuki Y."/>
            <person name="Mount S."/>
            <person name="Morishita T."/>
            <person name="Miura S."/>
            <person name="Nakayama A."/>
            <person name="Nishizaka S."/>
            <person name="Nomoto H."/>
            <person name="Ohta F."/>
            <person name="Oishi K."/>
            <person name="Rigoutsos I."/>
            <person name="Sano M."/>
            <person name="Sasaki A."/>
            <person name="Sasakura Y."/>
            <person name="Shoguchi E."/>
            <person name="Shin-i T."/>
            <person name="Spagnuolo A."/>
            <person name="Stainier D."/>
            <person name="Suzuki M.M."/>
            <person name="Tassy O."/>
            <person name="Takatori N."/>
            <person name="Tokuoka M."/>
            <person name="Yagi K."/>
            <person name="Yoshizaki F."/>
            <person name="Wada S."/>
            <person name="Zhang C."/>
            <person name="Hyatt P.D."/>
            <person name="Larimer F."/>
            <person name="Detter C."/>
            <person name="Doggett N."/>
            <person name="Glavina T."/>
            <person name="Hawkins T."/>
            <person name="Richardson P."/>
            <person name="Lucas S."/>
            <person name="Kohara Y."/>
            <person name="Levine M."/>
            <person name="Satoh N."/>
            <person name="Rokhsar D.S."/>
        </authorList>
    </citation>
    <scope>NUCLEOTIDE SEQUENCE [LARGE SCALE GENOMIC DNA]</scope>
</reference>
<dbReference type="GeneTree" id="ENSGT00940000165594"/>
<dbReference type="PROSITE" id="PS51715">
    <property type="entry name" value="G_GB1_RHD3"/>
    <property type="match status" value="1"/>
</dbReference>
<keyword evidence="7" id="KW-1185">Reference proteome</keyword>
<dbReference type="GO" id="GO:0051260">
    <property type="term" value="P:protein homooligomerization"/>
    <property type="evidence" value="ECO:0000318"/>
    <property type="project" value="GO_Central"/>
</dbReference>
<dbReference type="InterPro" id="IPR036543">
    <property type="entry name" value="Guanylate-bd_C_sf"/>
</dbReference>
<dbReference type="InParanoid" id="H2XRK4"/>
<dbReference type="AlphaFoldDB" id="H2XRK4"/>
<keyword evidence="3" id="KW-0342">GTP-binding</keyword>
<keyword evidence="2" id="KW-0378">Hydrolase</keyword>
<comment type="similarity">
    <text evidence="4">Belongs to the TRAFAC class dynamin-like GTPase superfamily. GB1/RHD3 GTPase family.</text>
</comment>
<dbReference type="Gene3D" id="3.40.50.300">
    <property type="entry name" value="P-loop containing nucleotide triphosphate hydrolases"/>
    <property type="match status" value="1"/>
</dbReference>
<evidence type="ECO:0000256" key="3">
    <source>
        <dbReference type="ARBA" id="ARBA00023134"/>
    </source>
</evidence>
<evidence type="ECO:0000256" key="1">
    <source>
        <dbReference type="ARBA" id="ARBA00022741"/>
    </source>
</evidence>
<dbReference type="InterPro" id="IPR015894">
    <property type="entry name" value="Guanylate-bd_N"/>
</dbReference>
<evidence type="ECO:0000313" key="6">
    <source>
        <dbReference type="Ensembl" id="ENSCINP00000032288.1"/>
    </source>
</evidence>
<reference evidence="6" key="4">
    <citation type="submission" date="2025-09" db="UniProtKB">
        <authorList>
            <consortium name="Ensembl"/>
        </authorList>
    </citation>
    <scope>IDENTIFICATION</scope>
</reference>
<name>H2XRK4_CIOIN</name>
<proteinExistence type="inferred from homology"/>
<dbReference type="HOGENOM" id="CLU_021447_2_0_1"/>
<dbReference type="GO" id="GO:0003924">
    <property type="term" value="F:GTPase activity"/>
    <property type="evidence" value="ECO:0000318"/>
    <property type="project" value="GO_Central"/>
</dbReference>
<reference evidence="6" key="3">
    <citation type="submission" date="2025-08" db="UniProtKB">
        <authorList>
            <consortium name="Ensembl"/>
        </authorList>
    </citation>
    <scope>IDENTIFICATION</scope>
</reference>
<dbReference type="SUPFAM" id="SSF52540">
    <property type="entry name" value="P-loop containing nucleoside triphosphate hydrolases"/>
    <property type="match status" value="1"/>
</dbReference>
<dbReference type="Pfam" id="PF02263">
    <property type="entry name" value="GBP"/>
    <property type="match status" value="1"/>
</dbReference>
<sequence>MEAVSILDMDTEGEGFRLKCDVFEEIFENVQDLPVAIISVAGPFRRGKSFLLNVLLQYLMENQVQLLKSQKWHKNGDKKIPNVFHSRGGSERNTVGIHITNKPFMLETSDKKKVAVFLMDTQGMFDTKTGAKDCSTIFALSTLLSSVQIYNLTAQIQENDLQQLEVFTSYARYAAEKKQHANASSPPFQGLIFLIRNWEMTDFDNGIKGGKKYLKTVTEVQLEENRMVRQNLKTSFSQVSCSLMPHPGKTVALRKAKDDSAIDIDKEFLETADGLAKQLFKRENVLVKKLNGITITGEGLIDLAIEYTKILSSGEMPKVINLLKIQAENNTRKAATEAGNVYKKHLDSVLNGKYMEENELQLKHNKEKETAMQTYRGFKTPPNKEFQEHEKALELEIQQMFEKAKENNSQLEVRFSFKPTTLITQM</sequence>
<dbReference type="InterPro" id="IPR030386">
    <property type="entry name" value="G_GB1_RHD3_dom"/>
</dbReference>